<dbReference type="STRING" id="1231657.A0A1Y1ZH31"/>
<feature type="domain" description="AB hydrolase-1" evidence="1">
    <location>
        <begin position="7"/>
        <end position="275"/>
    </location>
</feature>
<organism evidence="2 3">
    <name type="scientific">Clohesyomyces aquaticus</name>
    <dbReference type="NCBI Taxonomy" id="1231657"/>
    <lineage>
        <taxon>Eukaryota</taxon>
        <taxon>Fungi</taxon>
        <taxon>Dikarya</taxon>
        <taxon>Ascomycota</taxon>
        <taxon>Pezizomycotina</taxon>
        <taxon>Dothideomycetes</taxon>
        <taxon>Pleosporomycetidae</taxon>
        <taxon>Pleosporales</taxon>
        <taxon>Lindgomycetaceae</taxon>
        <taxon>Clohesyomyces</taxon>
    </lineage>
</organism>
<dbReference type="EMBL" id="MCFA01000085">
    <property type="protein sequence ID" value="ORY09484.1"/>
    <property type="molecule type" value="Genomic_DNA"/>
</dbReference>
<dbReference type="Pfam" id="PF12697">
    <property type="entry name" value="Abhydrolase_6"/>
    <property type="match status" value="1"/>
</dbReference>
<protein>
    <submittedName>
        <fullName evidence="2">Alpha/beta hydrolase fold-1</fullName>
    </submittedName>
</protein>
<gene>
    <name evidence="2" type="ORF">BCR34DRAFT_625679</name>
</gene>
<keyword evidence="2" id="KW-0378">Hydrolase</keyword>
<dbReference type="OrthoDB" id="1263307at2759"/>
<evidence type="ECO:0000313" key="3">
    <source>
        <dbReference type="Proteomes" id="UP000193144"/>
    </source>
</evidence>
<dbReference type="PANTHER" id="PTHR37017:SF13">
    <property type="entry name" value="AB HYDROLASE-1 DOMAIN-CONTAINING PROTEIN"/>
    <property type="match status" value="1"/>
</dbReference>
<dbReference type="AlphaFoldDB" id="A0A1Y1ZH31"/>
<dbReference type="Gene3D" id="3.40.50.1820">
    <property type="entry name" value="alpha/beta hydrolase"/>
    <property type="match status" value="1"/>
</dbReference>
<dbReference type="GO" id="GO:0016787">
    <property type="term" value="F:hydrolase activity"/>
    <property type="evidence" value="ECO:0007669"/>
    <property type="project" value="UniProtKB-KW"/>
</dbReference>
<reference evidence="2 3" key="1">
    <citation type="submission" date="2016-07" db="EMBL/GenBank/DDBJ databases">
        <title>Pervasive Adenine N6-methylation of Active Genes in Fungi.</title>
        <authorList>
            <consortium name="DOE Joint Genome Institute"/>
            <person name="Mondo S.J."/>
            <person name="Dannebaum R.O."/>
            <person name="Kuo R.C."/>
            <person name="Labutti K."/>
            <person name="Haridas S."/>
            <person name="Kuo A."/>
            <person name="Salamov A."/>
            <person name="Ahrendt S.R."/>
            <person name="Lipzen A."/>
            <person name="Sullivan W."/>
            <person name="Andreopoulos W.B."/>
            <person name="Clum A."/>
            <person name="Lindquist E."/>
            <person name="Daum C."/>
            <person name="Ramamoorthy G.K."/>
            <person name="Gryganskyi A."/>
            <person name="Culley D."/>
            <person name="Magnuson J.K."/>
            <person name="James T.Y."/>
            <person name="O'Malley M.A."/>
            <person name="Stajich J.E."/>
            <person name="Spatafora J.W."/>
            <person name="Visel A."/>
            <person name="Grigoriev I.V."/>
        </authorList>
    </citation>
    <scope>NUCLEOTIDE SEQUENCE [LARGE SCALE GENOMIC DNA]</scope>
    <source>
        <strain evidence="2 3">CBS 115471</strain>
    </source>
</reference>
<comment type="caution">
    <text evidence="2">The sequence shown here is derived from an EMBL/GenBank/DDBJ whole genome shotgun (WGS) entry which is preliminary data.</text>
</comment>
<dbReference type="InterPro" id="IPR029058">
    <property type="entry name" value="AB_hydrolase_fold"/>
</dbReference>
<proteinExistence type="predicted"/>
<evidence type="ECO:0000313" key="2">
    <source>
        <dbReference type="EMBL" id="ORY09484.1"/>
    </source>
</evidence>
<sequence length="285" mass="30658">MATKPTIVFVPGSFSGSHFYEDNIKQPLLSKGYEIQVLDYPSIGEKEGLPTMLDDAAYIAAAVTKIADQGKDVVLVAHSYGGIPTSESIKGLSKVDRRKAGKQGGVVRVAYMTALVPAVGVSAGAMVAEQLGAAQYISVQEASVFLSLPSRTQDPNSISRAIRNSNRKQNGWMMQSDYETGAKIVFSDLPLERGIEMIKQFSKHSSASFATALTYPGYKDVPVSYLLCEADKCVPPTIQQAGIDAIEKASGNRVDVTKINHDHCPNLSAPEKTIDWIVGCVEKSV</sequence>
<evidence type="ECO:0000259" key="1">
    <source>
        <dbReference type="Pfam" id="PF12697"/>
    </source>
</evidence>
<keyword evidence="3" id="KW-1185">Reference proteome</keyword>
<name>A0A1Y1ZH31_9PLEO</name>
<dbReference type="InterPro" id="IPR052897">
    <property type="entry name" value="Sec-Metab_Biosynth_Hydrolase"/>
</dbReference>
<dbReference type="InterPro" id="IPR000073">
    <property type="entry name" value="AB_hydrolase_1"/>
</dbReference>
<dbReference type="PANTHER" id="PTHR37017">
    <property type="entry name" value="AB HYDROLASE-1 DOMAIN-CONTAINING PROTEIN-RELATED"/>
    <property type="match status" value="1"/>
</dbReference>
<dbReference type="Proteomes" id="UP000193144">
    <property type="component" value="Unassembled WGS sequence"/>
</dbReference>
<dbReference type="SUPFAM" id="SSF53474">
    <property type="entry name" value="alpha/beta-Hydrolases"/>
    <property type="match status" value="1"/>
</dbReference>
<accession>A0A1Y1ZH31</accession>